<reference evidence="1" key="1">
    <citation type="journal article" date="2019" name="bioRxiv">
        <title>The Genome of the Zebra Mussel, Dreissena polymorpha: A Resource for Invasive Species Research.</title>
        <authorList>
            <person name="McCartney M.A."/>
            <person name="Auch B."/>
            <person name="Kono T."/>
            <person name="Mallez S."/>
            <person name="Zhang Y."/>
            <person name="Obille A."/>
            <person name="Becker A."/>
            <person name="Abrahante J.E."/>
            <person name="Garbe J."/>
            <person name="Badalamenti J.P."/>
            <person name="Herman A."/>
            <person name="Mangelson H."/>
            <person name="Liachko I."/>
            <person name="Sullivan S."/>
            <person name="Sone E.D."/>
            <person name="Koren S."/>
            <person name="Silverstein K.A.T."/>
            <person name="Beckman K.B."/>
            <person name="Gohl D.M."/>
        </authorList>
    </citation>
    <scope>NUCLEOTIDE SEQUENCE</scope>
    <source>
        <strain evidence="1">Duluth1</strain>
        <tissue evidence="1">Whole animal</tissue>
    </source>
</reference>
<proteinExistence type="predicted"/>
<organism evidence="1 2">
    <name type="scientific">Dreissena polymorpha</name>
    <name type="common">Zebra mussel</name>
    <name type="synonym">Mytilus polymorpha</name>
    <dbReference type="NCBI Taxonomy" id="45954"/>
    <lineage>
        <taxon>Eukaryota</taxon>
        <taxon>Metazoa</taxon>
        <taxon>Spiralia</taxon>
        <taxon>Lophotrochozoa</taxon>
        <taxon>Mollusca</taxon>
        <taxon>Bivalvia</taxon>
        <taxon>Autobranchia</taxon>
        <taxon>Heteroconchia</taxon>
        <taxon>Euheterodonta</taxon>
        <taxon>Imparidentia</taxon>
        <taxon>Neoheterodontei</taxon>
        <taxon>Myida</taxon>
        <taxon>Dreissenoidea</taxon>
        <taxon>Dreissenidae</taxon>
        <taxon>Dreissena</taxon>
    </lineage>
</organism>
<reference evidence="1" key="2">
    <citation type="submission" date="2020-11" db="EMBL/GenBank/DDBJ databases">
        <authorList>
            <person name="McCartney M.A."/>
            <person name="Auch B."/>
            <person name="Kono T."/>
            <person name="Mallez S."/>
            <person name="Becker A."/>
            <person name="Gohl D.M."/>
            <person name="Silverstein K.A.T."/>
            <person name="Koren S."/>
            <person name="Bechman K.B."/>
            <person name="Herman A."/>
            <person name="Abrahante J.E."/>
            <person name="Garbe J."/>
        </authorList>
    </citation>
    <scope>NUCLEOTIDE SEQUENCE</scope>
    <source>
        <strain evidence="1">Duluth1</strain>
        <tissue evidence="1">Whole animal</tissue>
    </source>
</reference>
<dbReference type="Proteomes" id="UP000828390">
    <property type="component" value="Unassembled WGS sequence"/>
</dbReference>
<gene>
    <name evidence="1" type="ORF">DPMN_128828</name>
</gene>
<accession>A0A9D4H4N5</accession>
<protein>
    <submittedName>
        <fullName evidence="1">Uncharacterized protein</fullName>
    </submittedName>
</protein>
<evidence type="ECO:0000313" key="2">
    <source>
        <dbReference type="Proteomes" id="UP000828390"/>
    </source>
</evidence>
<dbReference type="EMBL" id="JAIWYP010000005">
    <property type="protein sequence ID" value="KAH3826901.1"/>
    <property type="molecule type" value="Genomic_DNA"/>
</dbReference>
<comment type="caution">
    <text evidence="1">The sequence shown here is derived from an EMBL/GenBank/DDBJ whole genome shotgun (WGS) entry which is preliminary data.</text>
</comment>
<name>A0A9D4H4N5_DREPO</name>
<evidence type="ECO:0000313" key="1">
    <source>
        <dbReference type="EMBL" id="KAH3826901.1"/>
    </source>
</evidence>
<dbReference type="AlphaFoldDB" id="A0A9D4H4N5"/>
<sequence length="84" mass="9739">MGEKQIEHTNGLVDNSSEKTFTDKFTTLYEQKNRGGLKKPCDNFFLLVREFETVTRKVESTRESSMLKSEMKEAIFDSLMVNHS</sequence>
<keyword evidence="2" id="KW-1185">Reference proteome</keyword>